<dbReference type="Pfam" id="PF01261">
    <property type="entry name" value="AP_endonuc_2"/>
    <property type="match status" value="1"/>
</dbReference>
<dbReference type="EMBL" id="DWXG01000005">
    <property type="protein sequence ID" value="HJB97089.1"/>
    <property type="molecule type" value="Genomic_DNA"/>
</dbReference>
<organism evidence="2 3">
    <name type="scientific">Candidatus Acutalibacter pullicola</name>
    <dbReference type="NCBI Taxonomy" id="2838417"/>
    <lineage>
        <taxon>Bacteria</taxon>
        <taxon>Bacillati</taxon>
        <taxon>Bacillota</taxon>
        <taxon>Clostridia</taxon>
        <taxon>Eubacteriales</taxon>
        <taxon>Acutalibacteraceae</taxon>
        <taxon>Acutalibacter</taxon>
    </lineage>
</organism>
<evidence type="ECO:0000313" key="3">
    <source>
        <dbReference type="Proteomes" id="UP000826793"/>
    </source>
</evidence>
<protein>
    <submittedName>
        <fullName evidence="2">Sugar phosphate isomerase/epimerase</fullName>
    </submittedName>
</protein>
<name>A0A9D2MTU3_9FIRM</name>
<dbReference type="PANTHER" id="PTHR12110">
    <property type="entry name" value="HYDROXYPYRUVATE ISOMERASE"/>
    <property type="match status" value="1"/>
</dbReference>
<reference evidence="2" key="1">
    <citation type="journal article" date="2021" name="PeerJ">
        <title>Extensive microbial diversity within the chicken gut microbiome revealed by metagenomics and culture.</title>
        <authorList>
            <person name="Gilroy R."/>
            <person name="Ravi A."/>
            <person name="Getino M."/>
            <person name="Pursley I."/>
            <person name="Horton D.L."/>
            <person name="Alikhan N.F."/>
            <person name="Baker D."/>
            <person name="Gharbi K."/>
            <person name="Hall N."/>
            <person name="Watson M."/>
            <person name="Adriaenssens E.M."/>
            <person name="Foster-Nyarko E."/>
            <person name="Jarju S."/>
            <person name="Secka A."/>
            <person name="Antonio M."/>
            <person name="Oren A."/>
            <person name="Chaudhuri R.R."/>
            <person name="La Ragione R."/>
            <person name="Hildebrand F."/>
            <person name="Pallen M.J."/>
        </authorList>
    </citation>
    <scope>NUCLEOTIDE SEQUENCE</scope>
    <source>
        <strain evidence="2">CHK185-1770</strain>
    </source>
</reference>
<evidence type="ECO:0000313" key="2">
    <source>
        <dbReference type="EMBL" id="HJB97089.1"/>
    </source>
</evidence>
<dbReference type="Gene3D" id="3.20.20.150">
    <property type="entry name" value="Divalent-metal-dependent TIM barrel enzymes"/>
    <property type="match status" value="1"/>
</dbReference>
<keyword evidence="2" id="KW-0413">Isomerase</keyword>
<dbReference type="AlphaFoldDB" id="A0A9D2MTU3"/>
<dbReference type="SUPFAM" id="SSF51658">
    <property type="entry name" value="Xylose isomerase-like"/>
    <property type="match status" value="1"/>
</dbReference>
<proteinExistence type="predicted"/>
<sequence>MKLGIIAPPEAASIDHAKELGLDFVEFDCNPTDFFGVPVEELQQRQASIKEASERTGVEVGAVGRWASHILDQNGDVIPEEWNNVVAVMDFGQYLGAKYYLCSVAYVKELSYYKNITAAIKVLNQIVAAAKERGMECAIVNCMMGDNYIRTPEQWKLVLSEVPGLGIKYDPSHSFVHGGPQGAYMDESMEWGSQFKYVHIKGVIQRGPSQEPDMWKMRDLMMAHPELKEVFGPGMYSHDNTNYDNPPAGIDSINWRAFFAVLYMHDYDGYLAIEPHSQTWRGGEKGERGIKYTIKYIRDLMILDN</sequence>
<dbReference type="InterPro" id="IPR050312">
    <property type="entry name" value="IolE/XylAMocC-like"/>
</dbReference>
<feature type="domain" description="Xylose isomerase-like TIM barrel" evidence="1">
    <location>
        <begin position="14"/>
        <end position="299"/>
    </location>
</feature>
<dbReference type="InterPro" id="IPR036237">
    <property type="entry name" value="Xyl_isomerase-like_sf"/>
</dbReference>
<dbReference type="InterPro" id="IPR013022">
    <property type="entry name" value="Xyl_isomerase-like_TIM-brl"/>
</dbReference>
<comment type="caution">
    <text evidence="2">The sequence shown here is derived from an EMBL/GenBank/DDBJ whole genome shotgun (WGS) entry which is preliminary data.</text>
</comment>
<reference evidence="2" key="2">
    <citation type="submission" date="2021-04" db="EMBL/GenBank/DDBJ databases">
        <authorList>
            <person name="Gilroy R."/>
        </authorList>
    </citation>
    <scope>NUCLEOTIDE SEQUENCE</scope>
    <source>
        <strain evidence="2">CHK185-1770</strain>
    </source>
</reference>
<dbReference type="GO" id="GO:0016853">
    <property type="term" value="F:isomerase activity"/>
    <property type="evidence" value="ECO:0007669"/>
    <property type="project" value="UniProtKB-KW"/>
</dbReference>
<dbReference type="Proteomes" id="UP000826793">
    <property type="component" value="Unassembled WGS sequence"/>
</dbReference>
<gene>
    <name evidence="2" type="ORF">H9710_00735</name>
</gene>
<evidence type="ECO:0000259" key="1">
    <source>
        <dbReference type="Pfam" id="PF01261"/>
    </source>
</evidence>
<accession>A0A9D2MTU3</accession>